<dbReference type="InterPro" id="IPR027417">
    <property type="entry name" value="P-loop_NTPase"/>
</dbReference>
<evidence type="ECO:0000256" key="2">
    <source>
        <dbReference type="ARBA" id="ARBA00005814"/>
    </source>
</evidence>
<dbReference type="GO" id="GO:0030659">
    <property type="term" value="C:cytoplasmic vesicle membrane"/>
    <property type="evidence" value="ECO:0007669"/>
    <property type="project" value="TreeGrafter"/>
</dbReference>
<dbReference type="GO" id="GO:0016887">
    <property type="term" value="F:ATP hydrolysis activity"/>
    <property type="evidence" value="ECO:0007669"/>
    <property type="project" value="InterPro"/>
</dbReference>
<evidence type="ECO:0000259" key="11">
    <source>
        <dbReference type="PROSITE" id="PS50893"/>
    </source>
</evidence>
<reference evidence="12" key="1">
    <citation type="submission" date="2014-08" db="EMBL/GenBank/DDBJ databases">
        <authorList>
            <person name="Murali S."/>
            <person name="Richards S."/>
            <person name="Bandaranaike D."/>
            <person name="Bellair M."/>
            <person name="Blankenburg K."/>
            <person name="Chao H."/>
            <person name="Dinh H."/>
            <person name="Doddapaneni H."/>
            <person name="Dugan-Rocha S."/>
            <person name="Elkadiri S."/>
            <person name="Gnanaolivu R."/>
            <person name="Hughes D."/>
            <person name="Lee S."/>
            <person name="Li M."/>
            <person name="Ming W."/>
            <person name="Munidasa M."/>
            <person name="Muniz J."/>
            <person name="Nguyen L."/>
            <person name="Osuji N."/>
            <person name="Pu L.-L."/>
            <person name="Puazo M."/>
            <person name="Skinner E."/>
            <person name="Qu C."/>
            <person name="Quiroz J."/>
            <person name="Raj R."/>
            <person name="Weissenberger G."/>
            <person name="Xin Y."/>
            <person name="Zou X."/>
            <person name="Han Y."/>
            <person name="Worley K."/>
            <person name="Muzny D."/>
            <person name="Gibbs R."/>
        </authorList>
    </citation>
    <scope>NUCLEOTIDE SEQUENCE</scope>
    <source>
        <strain evidence="12">HAZT.00-mixed</strain>
        <tissue evidence="12">Whole organism</tissue>
    </source>
</reference>
<organism evidence="12">
    <name type="scientific">Hyalella azteca</name>
    <name type="common">Amphipod</name>
    <dbReference type="NCBI Taxonomy" id="294128"/>
    <lineage>
        <taxon>Eukaryota</taxon>
        <taxon>Metazoa</taxon>
        <taxon>Ecdysozoa</taxon>
        <taxon>Arthropoda</taxon>
        <taxon>Crustacea</taxon>
        <taxon>Multicrustacea</taxon>
        <taxon>Malacostraca</taxon>
        <taxon>Eumalacostraca</taxon>
        <taxon>Peracarida</taxon>
        <taxon>Amphipoda</taxon>
        <taxon>Senticaudata</taxon>
        <taxon>Talitrida</taxon>
        <taxon>Talitroidea</taxon>
        <taxon>Hyalellidae</taxon>
        <taxon>Hyalella</taxon>
    </lineage>
</organism>
<dbReference type="InterPro" id="IPR050352">
    <property type="entry name" value="ABCG_transporters"/>
</dbReference>
<keyword evidence="8 10" id="KW-0472">Membrane</keyword>
<dbReference type="GO" id="GO:0005524">
    <property type="term" value="F:ATP binding"/>
    <property type="evidence" value="ECO:0007669"/>
    <property type="project" value="UniProtKB-KW"/>
</dbReference>
<evidence type="ECO:0000256" key="10">
    <source>
        <dbReference type="SAM" id="Phobius"/>
    </source>
</evidence>
<dbReference type="InterPro" id="IPR003439">
    <property type="entry name" value="ABC_transporter-like_ATP-bd"/>
</dbReference>
<accession>A0A6A0H3V9</accession>
<evidence type="ECO:0000256" key="3">
    <source>
        <dbReference type="ARBA" id="ARBA00022448"/>
    </source>
</evidence>
<comment type="caution">
    <text evidence="12">The sequence shown here is derived from an EMBL/GenBank/DDBJ whole genome shotgun (WGS) entry which is preliminary data.</text>
</comment>
<dbReference type="GO" id="GO:0005886">
    <property type="term" value="C:plasma membrane"/>
    <property type="evidence" value="ECO:0007669"/>
    <property type="project" value="TreeGrafter"/>
</dbReference>
<dbReference type="Proteomes" id="UP000711488">
    <property type="component" value="Unassembled WGS sequence"/>
</dbReference>
<keyword evidence="6" id="KW-0067">ATP-binding</keyword>
<feature type="transmembrane region" description="Helical" evidence="10">
    <location>
        <begin position="568"/>
        <end position="590"/>
    </location>
</feature>
<dbReference type="Pfam" id="PF00005">
    <property type="entry name" value="ABC_tran"/>
    <property type="match status" value="1"/>
</dbReference>
<comment type="similarity">
    <text evidence="2">Belongs to the ABC transporter superfamily. ABCG family. Eye pigment precursor importer (TC 3.A.1.204) subfamily.</text>
</comment>
<feature type="transmembrane region" description="Helical" evidence="10">
    <location>
        <begin position="540"/>
        <end position="562"/>
    </location>
</feature>
<dbReference type="SUPFAM" id="SSF52540">
    <property type="entry name" value="P-loop containing nucleoside triphosphate hydrolases"/>
    <property type="match status" value="1"/>
</dbReference>
<dbReference type="InterPro" id="IPR013525">
    <property type="entry name" value="ABC2_TM"/>
</dbReference>
<feature type="transmembrane region" description="Helical" evidence="10">
    <location>
        <begin position="460"/>
        <end position="484"/>
    </location>
</feature>
<keyword evidence="5" id="KW-0547">Nucleotide-binding</keyword>
<keyword evidence="4 10" id="KW-0812">Transmembrane</keyword>
<feature type="transmembrane region" description="Helical" evidence="10">
    <location>
        <begin position="429"/>
        <end position="448"/>
    </location>
</feature>
<dbReference type="EMBL" id="JQDR03007236">
    <property type="protein sequence ID" value="KAA0198904.1"/>
    <property type="molecule type" value="Genomic_DNA"/>
</dbReference>
<evidence type="ECO:0000256" key="9">
    <source>
        <dbReference type="ARBA" id="ARBA00039188"/>
    </source>
</evidence>
<keyword evidence="3" id="KW-0813">Transport</keyword>
<dbReference type="AlphaFoldDB" id="A0A6A0H3V9"/>
<reference evidence="12" key="2">
    <citation type="journal article" date="2018" name="Environ. Sci. Technol.">
        <title>The Toxicogenome of Hyalella azteca: A Model for Sediment Ecotoxicology and Evolutionary Toxicology.</title>
        <authorList>
            <person name="Poynton H.C."/>
            <person name="Hasenbein S."/>
            <person name="Benoit J.B."/>
            <person name="Sepulveda M.S."/>
            <person name="Poelchau M.F."/>
            <person name="Hughes D.S.T."/>
            <person name="Murali S.C."/>
            <person name="Chen S."/>
            <person name="Glastad K.M."/>
            <person name="Goodisman M.A.D."/>
            <person name="Werren J.H."/>
            <person name="Vineis J.H."/>
            <person name="Bowen J.L."/>
            <person name="Friedrich M."/>
            <person name="Jones J."/>
            <person name="Robertson H.M."/>
            <person name="Feyereisen R."/>
            <person name="Mechler-Hickson A."/>
            <person name="Mathers N."/>
            <person name="Lee C.E."/>
            <person name="Colbourne J.K."/>
            <person name="Biales A."/>
            <person name="Johnston J.S."/>
            <person name="Wellborn G.A."/>
            <person name="Rosendale A.J."/>
            <person name="Cridge A.G."/>
            <person name="Munoz-Torres M.C."/>
            <person name="Bain P.A."/>
            <person name="Manny A.R."/>
            <person name="Major K.M."/>
            <person name="Lambert F.N."/>
            <person name="Vulpe C.D."/>
            <person name="Tuck P."/>
            <person name="Blalock B.J."/>
            <person name="Lin Y.Y."/>
            <person name="Smith M.E."/>
            <person name="Ochoa-Acuna H."/>
            <person name="Chen M.M."/>
            <person name="Childers C.P."/>
            <person name="Qu J."/>
            <person name="Dugan S."/>
            <person name="Lee S.L."/>
            <person name="Chao H."/>
            <person name="Dinh H."/>
            <person name="Han Y."/>
            <person name="Doddapaneni H."/>
            <person name="Worley K.C."/>
            <person name="Muzny D.M."/>
            <person name="Gibbs R.A."/>
            <person name="Richards S."/>
        </authorList>
    </citation>
    <scope>NUCLEOTIDE SEQUENCE</scope>
    <source>
        <strain evidence="12">HAZT.00-mixed</strain>
        <tissue evidence="12">Whole organism</tissue>
    </source>
</reference>
<name>A0A6A0H3V9_HYAAZ</name>
<dbReference type="PROSITE" id="PS50893">
    <property type="entry name" value="ABC_TRANSPORTER_2"/>
    <property type="match status" value="1"/>
</dbReference>
<protein>
    <recommendedName>
        <fullName evidence="9">Protein white</fullName>
    </recommendedName>
</protein>
<evidence type="ECO:0000256" key="4">
    <source>
        <dbReference type="ARBA" id="ARBA00022692"/>
    </source>
</evidence>
<feature type="domain" description="ABC transporter" evidence="11">
    <location>
        <begin position="69"/>
        <end position="315"/>
    </location>
</feature>
<feature type="transmembrane region" description="Helical" evidence="10">
    <location>
        <begin position="504"/>
        <end position="528"/>
    </location>
</feature>
<evidence type="ECO:0000256" key="8">
    <source>
        <dbReference type="ARBA" id="ARBA00023136"/>
    </source>
</evidence>
<dbReference type="GO" id="GO:0140359">
    <property type="term" value="F:ABC-type transporter activity"/>
    <property type="evidence" value="ECO:0007669"/>
    <property type="project" value="InterPro"/>
</dbReference>
<sequence>MTSDKAYSNPAYEPEGHDSIIDVERGLQRSQSKVTQQITYSWHNVNVFARPPTGCCGKKSKNAPTKHILKNGKSYRVSIVNVNHPKFHLDYLSGICRPGELLAIMGASGAGKTTLLNVLTGRGGDLLNVSGNLCVNGLTMKPSQLTSQSAYVQQDDLFVGTLTVKEQLIFQARLRMDRNIPHEKRMERVREVMQELSLTKCQNTLIGIPGRIKGISGGETKRLAFACEVLTNPSLMLCDEPTTGLDSFMAQTIVEAMRDMAQTGRTIISTIHQPSSEVFALFDRVLLMAEGRVAFLGLTTEALAFFERRVVNDFPRLIPKFLYKFIIFSGKTCPDNFNPADFFIMTLAVEPDREEESKSFIAKVCDDYDANEGKEVTRQVLANSAGGKKEDVFSDSKTHKSPYKASWTSQFSAVLVRSTLEILRDPTQLRIKIIQTIMIALLLGLIFLDQENDQAGAKNCISVLFLLLTNMTFQNTFGVVNLFATEVEIFTREHENGMYRSDVFFIAKNVAEIPMAVLQPVLFVGVIYYMVGLNPGADNFFICMGIIVLVANIGVSFGYLISCLARNLEMALAIAAPLIIPFMLFGGFFLNSDSVPVYFIWLQYISWFNYANEALNINQWDDFGSIGCEFGNNTSSLCPYQTGDDVLRDLNFESVSEYF</sequence>
<gene>
    <name evidence="12" type="ORF">HAZT_HAZT004839</name>
</gene>
<dbReference type="Gene3D" id="3.40.50.300">
    <property type="entry name" value="P-loop containing nucleotide triphosphate hydrolases"/>
    <property type="match status" value="1"/>
</dbReference>
<keyword evidence="7 10" id="KW-1133">Transmembrane helix</keyword>
<dbReference type="PANTHER" id="PTHR48041:SF129">
    <property type="entry name" value="PROTEIN WHITE"/>
    <property type="match status" value="1"/>
</dbReference>
<evidence type="ECO:0000256" key="7">
    <source>
        <dbReference type="ARBA" id="ARBA00022989"/>
    </source>
</evidence>
<proteinExistence type="inferred from homology"/>
<evidence type="ECO:0000256" key="5">
    <source>
        <dbReference type="ARBA" id="ARBA00022741"/>
    </source>
</evidence>
<evidence type="ECO:0000313" key="12">
    <source>
        <dbReference type="EMBL" id="KAA0198904.1"/>
    </source>
</evidence>
<dbReference type="Pfam" id="PF01061">
    <property type="entry name" value="ABC2_membrane"/>
    <property type="match status" value="1"/>
</dbReference>
<dbReference type="CDD" id="cd03213">
    <property type="entry name" value="ABCG_EPDR"/>
    <property type="match status" value="1"/>
</dbReference>
<dbReference type="OrthoDB" id="66620at2759"/>
<evidence type="ECO:0000256" key="1">
    <source>
        <dbReference type="ARBA" id="ARBA00004141"/>
    </source>
</evidence>
<evidence type="ECO:0000256" key="6">
    <source>
        <dbReference type="ARBA" id="ARBA00022840"/>
    </source>
</evidence>
<comment type="subcellular location">
    <subcellularLocation>
        <location evidence="1">Membrane</location>
        <topology evidence="1">Multi-pass membrane protein</topology>
    </subcellularLocation>
</comment>
<dbReference type="InterPro" id="IPR003593">
    <property type="entry name" value="AAA+_ATPase"/>
</dbReference>
<reference evidence="12" key="3">
    <citation type="submission" date="2019-06" db="EMBL/GenBank/DDBJ databases">
        <authorList>
            <person name="Poynton C."/>
            <person name="Hasenbein S."/>
            <person name="Benoit J.B."/>
            <person name="Sepulveda M.S."/>
            <person name="Poelchau M.F."/>
            <person name="Murali S.C."/>
            <person name="Chen S."/>
            <person name="Glastad K.M."/>
            <person name="Werren J.H."/>
            <person name="Vineis J.H."/>
            <person name="Bowen J.L."/>
            <person name="Friedrich M."/>
            <person name="Jones J."/>
            <person name="Robertson H.M."/>
            <person name="Feyereisen R."/>
            <person name="Mechler-Hickson A."/>
            <person name="Mathers N."/>
            <person name="Lee C.E."/>
            <person name="Colbourne J.K."/>
            <person name="Biales A."/>
            <person name="Johnston J.S."/>
            <person name="Wellborn G.A."/>
            <person name="Rosendale A.J."/>
            <person name="Cridge A.G."/>
            <person name="Munoz-Torres M.C."/>
            <person name="Bain P.A."/>
            <person name="Manny A.R."/>
            <person name="Major K.M."/>
            <person name="Lambert F.N."/>
            <person name="Vulpe C.D."/>
            <person name="Tuck P."/>
            <person name="Blalock B.J."/>
            <person name="Lin Y.-Y."/>
            <person name="Smith M.E."/>
            <person name="Ochoa-Acuna H."/>
            <person name="Chen M.-J.M."/>
            <person name="Childers C.P."/>
            <person name="Qu J."/>
            <person name="Dugan S."/>
            <person name="Lee S.L."/>
            <person name="Chao H."/>
            <person name="Dinh H."/>
            <person name="Han Y."/>
            <person name="Doddapaneni H."/>
            <person name="Worley K.C."/>
            <person name="Muzny D.M."/>
            <person name="Gibbs R.A."/>
            <person name="Richards S."/>
        </authorList>
    </citation>
    <scope>NUCLEOTIDE SEQUENCE</scope>
    <source>
        <strain evidence="12">HAZT.00-mixed</strain>
        <tissue evidence="12">Whole organism</tissue>
    </source>
</reference>
<dbReference type="PANTHER" id="PTHR48041">
    <property type="entry name" value="ABC TRANSPORTER G FAMILY MEMBER 28"/>
    <property type="match status" value="1"/>
</dbReference>
<dbReference type="SMART" id="SM00382">
    <property type="entry name" value="AAA"/>
    <property type="match status" value="1"/>
</dbReference>